<reference evidence="1 2" key="1">
    <citation type="journal article" date="2011" name="Proc. Natl. Acad. Sci. U.S.A.">
        <title>Comparative genomics of xylose-fermenting fungi for enhanced biofuel production.</title>
        <authorList>
            <person name="Wohlbach D.J."/>
            <person name="Kuo A."/>
            <person name="Sato T.K."/>
            <person name="Potts K.M."/>
            <person name="Salamov A.A."/>
            <person name="LaButti K.M."/>
            <person name="Sun H."/>
            <person name="Clum A."/>
            <person name="Pangilinan J.L."/>
            <person name="Lindquist E.A."/>
            <person name="Lucas S."/>
            <person name="Lapidus A."/>
            <person name="Jin M."/>
            <person name="Gunawan C."/>
            <person name="Balan V."/>
            <person name="Dale B.E."/>
            <person name="Jeffries T.W."/>
            <person name="Zinkel R."/>
            <person name="Barry K.W."/>
            <person name="Grigoriev I.V."/>
            <person name="Gasch A.P."/>
        </authorList>
    </citation>
    <scope>NUCLEOTIDE SEQUENCE [LARGE SCALE GENOMIC DNA]</scope>
    <source>
        <strain evidence="2">NRRL Y-27907 / 11-Y1</strain>
    </source>
</reference>
<dbReference type="InParanoid" id="G3AGY7"/>
<sequence>MSNRINNSNKSASPLSSALLRSSALLTISKLPNKNINSTLSPVTVIVSYRFHSQNAEIDCSNNTM</sequence>
<dbReference type="AlphaFoldDB" id="G3AGY7"/>
<keyword evidence="2" id="KW-1185">Reference proteome</keyword>
<protein>
    <submittedName>
        <fullName evidence="1">Uncharacterized protein</fullName>
    </submittedName>
</protein>
<dbReference type="EMBL" id="GL996499">
    <property type="protein sequence ID" value="EGW34660.1"/>
    <property type="molecule type" value="Genomic_DNA"/>
</dbReference>
<gene>
    <name evidence="1" type="ORF">SPAPADRAFT_57710</name>
</gene>
<evidence type="ECO:0000313" key="1">
    <source>
        <dbReference type="EMBL" id="EGW34660.1"/>
    </source>
</evidence>
<organism evidence="2">
    <name type="scientific">Spathaspora passalidarum (strain NRRL Y-27907 / 11-Y1)</name>
    <dbReference type="NCBI Taxonomy" id="619300"/>
    <lineage>
        <taxon>Eukaryota</taxon>
        <taxon>Fungi</taxon>
        <taxon>Dikarya</taxon>
        <taxon>Ascomycota</taxon>
        <taxon>Saccharomycotina</taxon>
        <taxon>Pichiomycetes</taxon>
        <taxon>Debaryomycetaceae</taxon>
        <taxon>Spathaspora</taxon>
    </lineage>
</organism>
<dbReference type="GeneID" id="18872163"/>
<dbReference type="KEGG" id="spaa:SPAPADRAFT_57710"/>
<proteinExistence type="predicted"/>
<dbReference type="HOGENOM" id="CLU_2851177_0_0_1"/>
<evidence type="ECO:0000313" key="2">
    <source>
        <dbReference type="Proteomes" id="UP000000709"/>
    </source>
</evidence>
<dbReference type="Proteomes" id="UP000000709">
    <property type="component" value="Unassembled WGS sequence"/>
</dbReference>
<accession>G3AGY7</accession>
<name>G3AGY7_SPAPN</name>
<dbReference type="RefSeq" id="XP_007372072.1">
    <property type="nucleotide sequence ID" value="XM_007372010.1"/>
</dbReference>